<gene>
    <name evidence="1" type="ORF">S03H2_06348</name>
</gene>
<protein>
    <submittedName>
        <fullName evidence="1">Uncharacterized protein</fullName>
    </submittedName>
</protein>
<dbReference type="AlphaFoldDB" id="X1EC15"/>
<dbReference type="EMBL" id="BARU01002764">
    <property type="protein sequence ID" value="GAH30826.1"/>
    <property type="molecule type" value="Genomic_DNA"/>
</dbReference>
<reference evidence="1" key="1">
    <citation type="journal article" date="2014" name="Front. Microbiol.">
        <title>High frequency of phylogenetically diverse reductive dehalogenase-homologous genes in deep subseafloor sedimentary metagenomes.</title>
        <authorList>
            <person name="Kawai M."/>
            <person name="Futagami T."/>
            <person name="Toyoda A."/>
            <person name="Takaki Y."/>
            <person name="Nishi S."/>
            <person name="Hori S."/>
            <person name="Arai W."/>
            <person name="Tsubouchi T."/>
            <person name="Morono Y."/>
            <person name="Uchiyama I."/>
            <person name="Ito T."/>
            <person name="Fujiyama A."/>
            <person name="Inagaki F."/>
            <person name="Takami H."/>
        </authorList>
    </citation>
    <scope>NUCLEOTIDE SEQUENCE</scope>
    <source>
        <strain evidence="1">Expedition CK06-06</strain>
    </source>
</reference>
<name>X1EC15_9ZZZZ</name>
<proteinExistence type="predicted"/>
<feature type="non-terminal residue" evidence="1">
    <location>
        <position position="1"/>
    </location>
</feature>
<organism evidence="1">
    <name type="scientific">marine sediment metagenome</name>
    <dbReference type="NCBI Taxonomy" id="412755"/>
    <lineage>
        <taxon>unclassified sequences</taxon>
        <taxon>metagenomes</taxon>
        <taxon>ecological metagenomes</taxon>
    </lineage>
</organism>
<accession>X1EC15</accession>
<evidence type="ECO:0000313" key="1">
    <source>
        <dbReference type="EMBL" id="GAH30826.1"/>
    </source>
</evidence>
<sequence length="34" mass="4072">NLDKNFIGTKVKAILRPHDKREGTLKDIMFWEEQ</sequence>
<comment type="caution">
    <text evidence="1">The sequence shown here is derived from an EMBL/GenBank/DDBJ whole genome shotgun (WGS) entry which is preliminary data.</text>
</comment>